<dbReference type="AlphaFoldDB" id="A0A7J8WTC7"/>
<evidence type="ECO:0000313" key="1">
    <source>
        <dbReference type="EMBL" id="MBA0678295.1"/>
    </source>
</evidence>
<name>A0A7J8WTC7_GOSAI</name>
<feature type="non-terminal residue" evidence="1">
    <location>
        <position position="92"/>
    </location>
</feature>
<protein>
    <submittedName>
        <fullName evidence="1">Uncharacterized protein</fullName>
    </submittedName>
</protein>
<keyword evidence="2" id="KW-1185">Reference proteome</keyword>
<accession>A0A7J8WTC7</accession>
<proteinExistence type="predicted"/>
<sequence>MIGGPNLSAAREEKEHLTKNIDKCYNNPSYYQIQAGITLMTKAQYLLQQKAYSLWIDGRKILVYDTGVGYTQDDRNKESVQLLKKIADMEIY</sequence>
<gene>
    <name evidence="1" type="ORF">Goari_019649</name>
</gene>
<evidence type="ECO:0000313" key="2">
    <source>
        <dbReference type="Proteomes" id="UP000593577"/>
    </source>
</evidence>
<reference evidence="1 2" key="1">
    <citation type="journal article" date="2019" name="Genome Biol. Evol.">
        <title>Insights into the evolution of the New World diploid cottons (Gossypium, subgenus Houzingenia) based on genome sequencing.</title>
        <authorList>
            <person name="Grover C.E."/>
            <person name="Arick M.A. 2nd"/>
            <person name="Thrash A."/>
            <person name="Conover J.L."/>
            <person name="Sanders W.S."/>
            <person name="Peterson D.G."/>
            <person name="Frelichowski J.E."/>
            <person name="Scheffler J.A."/>
            <person name="Scheffler B.E."/>
            <person name="Wendel J.F."/>
        </authorList>
    </citation>
    <scope>NUCLEOTIDE SEQUENCE [LARGE SCALE GENOMIC DNA]</scope>
    <source>
        <strain evidence="1">185</strain>
        <tissue evidence="1">Leaf</tissue>
    </source>
</reference>
<organism evidence="1 2">
    <name type="scientific">Gossypium aridum</name>
    <name type="common">American cotton</name>
    <name type="synonym">Erioxylum aridum</name>
    <dbReference type="NCBI Taxonomy" id="34290"/>
    <lineage>
        <taxon>Eukaryota</taxon>
        <taxon>Viridiplantae</taxon>
        <taxon>Streptophyta</taxon>
        <taxon>Embryophyta</taxon>
        <taxon>Tracheophyta</taxon>
        <taxon>Spermatophyta</taxon>
        <taxon>Magnoliopsida</taxon>
        <taxon>eudicotyledons</taxon>
        <taxon>Gunneridae</taxon>
        <taxon>Pentapetalae</taxon>
        <taxon>rosids</taxon>
        <taxon>malvids</taxon>
        <taxon>Malvales</taxon>
        <taxon>Malvaceae</taxon>
        <taxon>Malvoideae</taxon>
        <taxon>Gossypium</taxon>
    </lineage>
</organism>
<comment type="caution">
    <text evidence="1">The sequence shown here is derived from an EMBL/GenBank/DDBJ whole genome shotgun (WGS) entry which is preliminary data.</text>
</comment>
<dbReference type="EMBL" id="JABFAA010000003">
    <property type="protein sequence ID" value="MBA0678295.1"/>
    <property type="molecule type" value="Genomic_DNA"/>
</dbReference>
<dbReference type="Proteomes" id="UP000593577">
    <property type="component" value="Unassembled WGS sequence"/>
</dbReference>